<gene>
    <name evidence="3" type="ORF">HS088_TW06G01227</name>
</gene>
<dbReference type="GO" id="GO:0005509">
    <property type="term" value="F:calcium ion binding"/>
    <property type="evidence" value="ECO:0007669"/>
    <property type="project" value="InterPro"/>
</dbReference>
<dbReference type="CDD" id="cd00051">
    <property type="entry name" value="EFh"/>
    <property type="match status" value="1"/>
</dbReference>
<dbReference type="InParanoid" id="A0A7J7DL05"/>
<accession>A0A7J7DL05</accession>
<evidence type="ECO:0000259" key="2">
    <source>
        <dbReference type="PROSITE" id="PS50222"/>
    </source>
</evidence>
<name>A0A7J7DL05_TRIWF</name>
<dbReference type="Pfam" id="PF00036">
    <property type="entry name" value="EF-hand_1"/>
    <property type="match status" value="1"/>
</dbReference>
<sequence length="80" mass="9261">MGLFSGQLKTIFEEHDINKDGLLSKEELKKAFEKLRAWWPDWRVNRALHHADANGDGIISSSEMDDLVKYAVRLGYKIRT</sequence>
<dbReference type="InterPro" id="IPR011992">
    <property type="entry name" value="EF-hand-dom_pair"/>
</dbReference>
<organism evidence="3 4">
    <name type="scientific">Tripterygium wilfordii</name>
    <name type="common">Thunder God vine</name>
    <dbReference type="NCBI Taxonomy" id="458696"/>
    <lineage>
        <taxon>Eukaryota</taxon>
        <taxon>Viridiplantae</taxon>
        <taxon>Streptophyta</taxon>
        <taxon>Embryophyta</taxon>
        <taxon>Tracheophyta</taxon>
        <taxon>Spermatophyta</taxon>
        <taxon>Magnoliopsida</taxon>
        <taxon>eudicotyledons</taxon>
        <taxon>Gunneridae</taxon>
        <taxon>Pentapetalae</taxon>
        <taxon>rosids</taxon>
        <taxon>fabids</taxon>
        <taxon>Celastrales</taxon>
        <taxon>Celastraceae</taxon>
        <taxon>Tripterygium</taxon>
    </lineage>
</organism>
<evidence type="ECO:0000313" key="3">
    <source>
        <dbReference type="EMBL" id="KAF5747050.1"/>
    </source>
</evidence>
<evidence type="ECO:0000256" key="1">
    <source>
        <dbReference type="ARBA" id="ARBA00022837"/>
    </source>
</evidence>
<dbReference type="Gene3D" id="1.10.238.10">
    <property type="entry name" value="EF-hand"/>
    <property type="match status" value="1"/>
</dbReference>
<proteinExistence type="predicted"/>
<dbReference type="Pfam" id="PF13202">
    <property type="entry name" value="EF-hand_5"/>
    <property type="match status" value="1"/>
</dbReference>
<keyword evidence="1" id="KW-0106">Calcium</keyword>
<dbReference type="PROSITE" id="PS50222">
    <property type="entry name" value="EF_HAND_2"/>
    <property type="match status" value="2"/>
</dbReference>
<feature type="domain" description="EF-hand" evidence="2">
    <location>
        <begin position="3"/>
        <end position="38"/>
    </location>
</feature>
<protein>
    <submittedName>
        <fullName evidence="3">Putative Calcium-binding EF-hand family protein</fullName>
    </submittedName>
</protein>
<comment type="caution">
    <text evidence="3">The sequence shown here is derived from an EMBL/GenBank/DDBJ whole genome shotgun (WGS) entry which is preliminary data.</text>
</comment>
<dbReference type="InterPro" id="IPR018247">
    <property type="entry name" value="EF_Hand_1_Ca_BS"/>
</dbReference>
<dbReference type="Proteomes" id="UP000593562">
    <property type="component" value="Unassembled WGS sequence"/>
</dbReference>
<feature type="domain" description="EF-hand" evidence="2">
    <location>
        <begin position="43"/>
        <end position="74"/>
    </location>
</feature>
<dbReference type="EMBL" id="JAAARO010000006">
    <property type="protein sequence ID" value="KAF5747050.1"/>
    <property type="molecule type" value="Genomic_DNA"/>
</dbReference>
<dbReference type="SUPFAM" id="SSF47473">
    <property type="entry name" value="EF-hand"/>
    <property type="match status" value="1"/>
</dbReference>
<dbReference type="AlphaFoldDB" id="A0A7J7DL05"/>
<dbReference type="InterPro" id="IPR002048">
    <property type="entry name" value="EF_hand_dom"/>
</dbReference>
<dbReference type="PROSITE" id="PS00018">
    <property type="entry name" value="EF_HAND_1"/>
    <property type="match status" value="2"/>
</dbReference>
<keyword evidence="4" id="KW-1185">Reference proteome</keyword>
<dbReference type="SMART" id="SM00054">
    <property type="entry name" value="EFh"/>
    <property type="match status" value="2"/>
</dbReference>
<reference evidence="3 4" key="1">
    <citation type="journal article" date="2020" name="Nat. Commun.">
        <title>Genome of Tripterygium wilfordii and identification of cytochrome P450 involved in triptolide biosynthesis.</title>
        <authorList>
            <person name="Tu L."/>
            <person name="Su P."/>
            <person name="Zhang Z."/>
            <person name="Gao L."/>
            <person name="Wang J."/>
            <person name="Hu T."/>
            <person name="Zhou J."/>
            <person name="Zhang Y."/>
            <person name="Zhao Y."/>
            <person name="Liu Y."/>
            <person name="Song Y."/>
            <person name="Tong Y."/>
            <person name="Lu Y."/>
            <person name="Yang J."/>
            <person name="Xu C."/>
            <person name="Jia M."/>
            <person name="Peters R.J."/>
            <person name="Huang L."/>
            <person name="Gao W."/>
        </authorList>
    </citation>
    <scope>NUCLEOTIDE SEQUENCE [LARGE SCALE GENOMIC DNA]</scope>
    <source>
        <strain evidence="4">cv. XIE 37</strain>
        <tissue evidence="3">Leaf</tissue>
    </source>
</reference>
<evidence type="ECO:0000313" key="4">
    <source>
        <dbReference type="Proteomes" id="UP000593562"/>
    </source>
</evidence>